<dbReference type="Gene3D" id="3.30.530.20">
    <property type="match status" value="1"/>
</dbReference>
<proteinExistence type="predicted"/>
<evidence type="ECO:0000259" key="2">
    <source>
        <dbReference type="Pfam" id="PF03364"/>
    </source>
</evidence>
<organism evidence="3 4">
    <name type="scientific">Kutzneria viridogrisea</name>
    <dbReference type="NCBI Taxonomy" id="47990"/>
    <lineage>
        <taxon>Bacteria</taxon>
        <taxon>Bacillati</taxon>
        <taxon>Actinomycetota</taxon>
        <taxon>Actinomycetes</taxon>
        <taxon>Pseudonocardiales</taxon>
        <taxon>Pseudonocardiaceae</taxon>
        <taxon>Kutzneria</taxon>
    </lineage>
</organism>
<dbReference type="Pfam" id="PF03364">
    <property type="entry name" value="Polyketide_cyc"/>
    <property type="match status" value="1"/>
</dbReference>
<name>A0ABR6BCB8_9PSEU</name>
<feature type="region of interest" description="Disordered" evidence="1">
    <location>
        <begin position="138"/>
        <end position="196"/>
    </location>
</feature>
<dbReference type="InterPro" id="IPR047137">
    <property type="entry name" value="ORF3"/>
</dbReference>
<dbReference type="RefSeq" id="WP_182836720.1">
    <property type="nucleotide sequence ID" value="NZ_BAAABQ010000007.1"/>
</dbReference>
<dbReference type="InterPro" id="IPR005031">
    <property type="entry name" value="COQ10_START"/>
</dbReference>
<dbReference type="PANTHER" id="PTHR33824:SF7">
    <property type="entry name" value="POLYKETIDE CYCLASE_DEHYDRASE AND LIPID TRANSPORT SUPERFAMILY PROTEIN"/>
    <property type="match status" value="1"/>
</dbReference>
<dbReference type="Proteomes" id="UP000517916">
    <property type="component" value="Unassembled WGS sequence"/>
</dbReference>
<dbReference type="PANTHER" id="PTHR33824">
    <property type="entry name" value="POLYKETIDE CYCLASE/DEHYDRASE AND LIPID TRANSPORT SUPERFAMILY PROTEIN"/>
    <property type="match status" value="1"/>
</dbReference>
<dbReference type="CDD" id="cd07817">
    <property type="entry name" value="SRPBCC_8"/>
    <property type="match status" value="1"/>
</dbReference>
<reference evidence="3 4" key="1">
    <citation type="submission" date="2020-08" db="EMBL/GenBank/DDBJ databases">
        <title>Genomic Encyclopedia of Archaeal and Bacterial Type Strains, Phase II (KMG-II): from individual species to whole genera.</title>
        <authorList>
            <person name="Goeker M."/>
        </authorList>
    </citation>
    <scope>NUCLEOTIDE SEQUENCE [LARGE SCALE GENOMIC DNA]</scope>
    <source>
        <strain evidence="3 4">DSM 43850</strain>
    </source>
</reference>
<evidence type="ECO:0000313" key="4">
    <source>
        <dbReference type="Proteomes" id="UP000517916"/>
    </source>
</evidence>
<dbReference type="EMBL" id="JACJID010000001">
    <property type="protein sequence ID" value="MBA8924366.1"/>
    <property type="molecule type" value="Genomic_DNA"/>
</dbReference>
<sequence length="196" mass="21680">MTTIEKSVDVHVPVRTAYNQWTQFESFPYFMEGVERVVQVDDTLTHWETKVGGVHREFDAQITEQHPDERVAWHTVEGPEHGGVVTFHRLDSDTTRVTLQMEYEPETLTEKAGAALGIVGNRVSGDLHRFKEFIESEGHETGAWRGEVQPSPQTGGGLVDQGAPPETDPVIGDAPIYPERTGGVMGAKTPPPLHEA</sequence>
<evidence type="ECO:0000313" key="3">
    <source>
        <dbReference type="EMBL" id="MBA8924366.1"/>
    </source>
</evidence>
<comment type="caution">
    <text evidence="3">The sequence shown here is derived from an EMBL/GenBank/DDBJ whole genome shotgun (WGS) entry which is preliminary data.</text>
</comment>
<evidence type="ECO:0000256" key="1">
    <source>
        <dbReference type="SAM" id="MobiDB-lite"/>
    </source>
</evidence>
<gene>
    <name evidence="3" type="ORF">BC739_001563</name>
</gene>
<feature type="domain" description="Coenzyme Q-binding protein COQ10 START" evidence="2">
    <location>
        <begin position="10"/>
        <end position="129"/>
    </location>
</feature>
<keyword evidence="4" id="KW-1185">Reference proteome</keyword>
<accession>A0ABR6BCB8</accession>
<dbReference type="SUPFAM" id="SSF55961">
    <property type="entry name" value="Bet v1-like"/>
    <property type="match status" value="1"/>
</dbReference>
<dbReference type="InterPro" id="IPR023393">
    <property type="entry name" value="START-like_dom_sf"/>
</dbReference>
<protein>
    <submittedName>
        <fullName evidence="3">Membrane protein</fullName>
    </submittedName>
</protein>